<dbReference type="AlphaFoldDB" id="K0T6E4"/>
<reference evidence="2 3" key="1">
    <citation type="journal article" date="2012" name="Genome Biol.">
        <title>Genome and low-iron response of an oceanic diatom adapted to chronic iron limitation.</title>
        <authorList>
            <person name="Lommer M."/>
            <person name="Specht M."/>
            <person name="Roy A.S."/>
            <person name="Kraemer L."/>
            <person name="Andreson R."/>
            <person name="Gutowska M.A."/>
            <person name="Wolf J."/>
            <person name="Bergner S.V."/>
            <person name="Schilhabel M.B."/>
            <person name="Klostermeier U.C."/>
            <person name="Beiko R.G."/>
            <person name="Rosenstiel P."/>
            <person name="Hippler M."/>
            <person name="Laroche J."/>
        </authorList>
    </citation>
    <scope>NUCLEOTIDE SEQUENCE [LARGE SCALE GENOMIC DNA]</scope>
    <source>
        <strain evidence="2 3">CCMP1005</strain>
    </source>
</reference>
<protein>
    <submittedName>
        <fullName evidence="2">Uncharacterized protein</fullName>
    </submittedName>
</protein>
<sequence length="313" mass="32793">MSPLATRMDSLALCLRRPAPLHPRFGLSNDFLYALSSPSSRLRCSSVVTPPTPTYGSSAVRVSAAEVPDYRLSPVRCSGLTPQQGESRGGGGSTSSSSVGLLCQGYLYFKFYSYDQALPLRQPPVSTSCSILSRPGDRRPTPPSSFTTHQSSGRCTSSSLLDHPSQDPGVPPPLAGLALTEARASHAVFVGRGRAPILRDPGKGGPIPTLAAEITVSQAAQAPPTATFIISARPRPFSKSRRLSPGPAERGARDGEVFGGAVRRERGAEGRRGAHPQLRRQQPGREGLPPPEAAAAGEVAEQANAPALAPPPP</sequence>
<proteinExistence type="predicted"/>
<feature type="compositionally biased region" description="Basic and acidic residues" evidence="1">
    <location>
        <begin position="250"/>
        <end position="272"/>
    </location>
</feature>
<dbReference type="EMBL" id="AGNL01010714">
    <property type="protein sequence ID" value="EJK68896.1"/>
    <property type="molecule type" value="Genomic_DNA"/>
</dbReference>
<evidence type="ECO:0000313" key="2">
    <source>
        <dbReference type="EMBL" id="EJK68896.1"/>
    </source>
</evidence>
<dbReference type="Proteomes" id="UP000266841">
    <property type="component" value="Unassembled WGS sequence"/>
</dbReference>
<feature type="region of interest" description="Disordered" evidence="1">
    <location>
        <begin position="234"/>
        <end position="313"/>
    </location>
</feature>
<comment type="caution">
    <text evidence="2">The sequence shown here is derived from an EMBL/GenBank/DDBJ whole genome shotgun (WGS) entry which is preliminary data.</text>
</comment>
<gene>
    <name evidence="2" type="ORF">THAOC_09886</name>
</gene>
<feature type="non-terminal residue" evidence="2">
    <location>
        <position position="313"/>
    </location>
</feature>
<evidence type="ECO:0000313" key="3">
    <source>
        <dbReference type="Proteomes" id="UP000266841"/>
    </source>
</evidence>
<name>K0T6E4_THAOC</name>
<feature type="compositionally biased region" description="Polar residues" evidence="1">
    <location>
        <begin position="144"/>
        <end position="160"/>
    </location>
</feature>
<feature type="region of interest" description="Disordered" evidence="1">
    <location>
        <begin position="75"/>
        <end position="97"/>
    </location>
</feature>
<accession>K0T6E4</accession>
<evidence type="ECO:0000256" key="1">
    <source>
        <dbReference type="SAM" id="MobiDB-lite"/>
    </source>
</evidence>
<feature type="region of interest" description="Disordered" evidence="1">
    <location>
        <begin position="127"/>
        <end position="170"/>
    </location>
</feature>
<feature type="compositionally biased region" description="Low complexity" evidence="1">
    <location>
        <begin position="293"/>
        <end position="307"/>
    </location>
</feature>
<keyword evidence="3" id="KW-1185">Reference proteome</keyword>
<organism evidence="2 3">
    <name type="scientific">Thalassiosira oceanica</name>
    <name type="common">Marine diatom</name>
    <dbReference type="NCBI Taxonomy" id="159749"/>
    <lineage>
        <taxon>Eukaryota</taxon>
        <taxon>Sar</taxon>
        <taxon>Stramenopiles</taxon>
        <taxon>Ochrophyta</taxon>
        <taxon>Bacillariophyta</taxon>
        <taxon>Coscinodiscophyceae</taxon>
        <taxon>Thalassiosirophycidae</taxon>
        <taxon>Thalassiosirales</taxon>
        <taxon>Thalassiosiraceae</taxon>
        <taxon>Thalassiosira</taxon>
    </lineage>
</organism>